<accession>A0A831PRN4</accession>
<sequence length="228" mass="27136">MIVPMYKYAFLVYHSTYKDFLKDIRKIGVVHINTKKDEPTPEMQELFRHLNEVDKAAKKLDMLEPEKSEPKPEFSSGEDVFTRLKDMEKEMEHNHHQVLQLEKEKKQLLPWGDFNWEKVRNLAEKGLHIRFMSCPIRKYEPAWEEEFYLKVITDLDGYRYFVKIEKTENGIPQNGFDEVSGADELILPERSLSEVNAEITKLKKEAEALSHELHRIAYYCKPLLEKYR</sequence>
<protein>
    <submittedName>
        <fullName evidence="1">Uncharacterized protein</fullName>
    </submittedName>
</protein>
<comment type="caution">
    <text evidence="1">The sequence shown here is derived from an EMBL/GenBank/DDBJ whole genome shotgun (WGS) entry which is preliminary data.</text>
</comment>
<organism evidence="1">
    <name type="scientific">Mariniphaga anaerophila</name>
    <dbReference type="NCBI Taxonomy" id="1484053"/>
    <lineage>
        <taxon>Bacteria</taxon>
        <taxon>Pseudomonadati</taxon>
        <taxon>Bacteroidota</taxon>
        <taxon>Bacteroidia</taxon>
        <taxon>Marinilabiliales</taxon>
        <taxon>Prolixibacteraceae</taxon>
        <taxon>Mariniphaga</taxon>
    </lineage>
</organism>
<dbReference type="Proteomes" id="UP000886047">
    <property type="component" value="Unassembled WGS sequence"/>
</dbReference>
<feature type="non-terminal residue" evidence="1">
    <location>
        <position position="228"/>
    </location>
</feature>
<dbReference type="EMBL" id="DSDK01000848">
    <property type="protein sequence ID" value="HDR52928.1"/>
    <property type="molecule type" value="Genomic_DNA"/>
</dbReference>
<reference evidence="1" key="1">
    <citation type="journal article" date="2020" name="mSystems">
        <title>Genome- and Community-Level Interaction Insights into Carbon Utilization and Element Cycling Functions of Hydrothermarchaeota in Hydrothermal Sediment.</title>
        <authorList>
            <person name="Zhou Z."/>
            <person name="Liu Y."/>
            <person name="Xu W."/>
            <person name="Pan J."/>
            <person name="Luo Z.H."/>
            <person name="Li M."/>
        </authorList>
    </citation>
    <scope>NUCLEOTIDE SEQUENCE [LARGE SCALE GENOMIC DNA]</scope>
    <source>
        <strain evidence="1">SpSt-1217</strain>
    </source>
</reference>
<gene>
    <name evidence="1" type="ORF">ENN90_15125</name>
</gene>
<proteinExistence type="predicted"/>
<evidence type="ECO:0000313" key="1">
    <source>
        <dbReference type="EMBL" id="HDR52928.1"/>
    </source>
</evidence>
<name>A0A831PRN4_9BACT</name>
<dbReference type="AlphaFoldDB" id="A0A831PRN4"/>